<keyword evidence="4" id="KW-0808">Transferase</keyword>
<feature type="compositionally biased region" description="Low complexity" evidence="2">
    <location>
        <begin position="145"/>
        <end position="155"/>
    </location>
</feature>
<feature type="compositionally biased region" description="Low complexity" evidence="2">
    <location>
        <begin position="396"/>
        <end position="417"/>
    </location>
</feature>
<keyword evidence="1" id="KW-0694">RNA-binding</keyword>
<reference evidence="4 5" key="1">
    <citation type="submission" date="2018-03" db="EMBL/GenBank/DDBJ databases">
        <authorList>
            <person name="Guldener U."/>
        </authorList>
    </citation>
    <scope>NUCLEOTIDE SEQUENCE [LARGE SCALE GENOMIC DNA]</scope>
    <source>
        <strain evidence="4 5">DAOM196992</strain>
    </source>
</reference>
<dbReference type="InterPro" id="IPR040183">
    <property type="entry name" value="THUMPD1-like"/>
</dbReference>
<evidence type="ECO:0000313" key="4">
    <source>
        <dbReference type="EMBL" id="SPO35996.1"/>
    </source>
</evidence>
<gene>
    <name evidence="4" type="ORF">PSFLO_01467</name>
</gene>
<accession>A0A5C3EWM4</accession>
<dbReference type="GO" id="GO:0006400">
    <property type="term" value="P:tRNA modification"/>
    <property type="evidence" value="ECO:0007669"/>
    <property type="project" value="InterPro"/>
</dbReference>
<dbReference type="EMBL" id="OOIP01000003">
    <property type="protein sequence ID" value="SPO35996.1"/>
    <property type="molecule type" value="Genomic_DNA"/>
</dbReference>
<evidence type="ECO:0000313" key="5">
    <source>
        <dbReference type="Proteomes" id="UP000323386"/>
    </source>
</evidence>
<evidence type="ECO:0000256" key="2">
    <source>
        <dbReference type="SAM" id="MobiDB-lite"/>
    </source>
</evidence>
<protein>
    <submittedName>
        <fullName evidence="4">Related to TAN1 - putative tRNA acetyltransferase</fullName>
    </submittedName>
</protein>
<dbReference type="InterPro" id="IPR004114">
    <property type="entry name" value="THUMP_dom"/>
</dbReference>
<evidence type="ECO:0000259" key="3">
    <source>
        <dbReference type="PROSITE" id="PS51165"/>
    </source>
</evidence>
<name>A0A5C3EWM4_9BASI</name>
<dbReference type="OrthoDB" id="367221at2759"/>
<dbReference type="SMART" id="SM00981">
    <property type="entry name" value="THUMP"/>
    <property type="match status" value="1"/>
</dbReference>
<feature type="region of interest" description="Disordered" evidence="2">
    <location>
        <begin position="171"/>
        <end position="201"/>
    </location>
</feature>
<feature type="region of interest" description="Disordered" evidence="2">
    <location>
        <begin position="1"/>
        <end position="38"/>
    </location>
</feature>
<proteinExistence type="predicted"/>
<dbReference type="FunFam" id="3.30.2300.10:FF:000001">
    <property type="entry name" value="THUMP domain-containing protein 1"/>
    <property type="match status" value="1"/>
</dbReference>
<dbReference type="AlphaFoldDB" id="A0A5C3EWM4"/>
<dbReference type="PANTHER" id="PTHR13452">
    <property type="entry name" value="THUMP DOMAIN CONTAINING PROTEIN 1-RELATED"/>
    <property type="match status" value="1"/>
</dbReference>
<dbReference type="PROSITE" id="PS51165">
    <property type="entry name" value="THUMP"/>
    <property type="match status" value="1"/>
</dbReference>
<feature type="region of interest" description="Disordered" evidence="2">
    <location>
        <begin position="363"/>
        <end position="417"/>
    </location>
</feature>
<dbReference type="Pfam" id="PF02926">
    <property type="entry name" value="THUMP"/>
    <property type="match status" value="1"/>
</dbReference>
<organism evidence="4 5">
    <name type="scientific">Pseudozyma flocculosa</name>
    <dbReference type="NCBI Taxonomy" id="84751"/>
    <lineage>
        <taxon>Eukaryota</taxon>
        <taxon>Fungi</taxon>
        <taxon>Dikarya</taxon>
        <taxon>Basidiomycota</taxon>
        <taxon>Ustilaginomycotina</taxon>
        <taxon>Ustilaginomycetes</taxon>
        <taxon>Ustilaginales</taxon>
        <taxon>Ustilaginaceae</taxon>
        <taxon>Pseudozyma</taxon>
    </lineage>
</organism>
<evidence type="ECO:0000256" key="1">
    <source>
        <dbReference type="PROSITE-ProRule" id="PRU00529"/>
    </source>
</evidence>
<dbReference type="CDD" id="cd11717">
    <property type="entry name" value="THUMP_THUMPD1_like"/>
    <property type="match status" value="1"/>
</dbReference>
<keyword evidence="5" id="KW-1185">Reference proteome</keyword>
<dbReference type="PANTHER" id="PTHR13452:SF10">
    <property type="entry name" value="THUMP DOMAIN-CONTAINING PROTEIN 1"/>
    <property type="match status" value="1"/>
</dbReference>
<dbReference type="SUPFAM" id="SSF143437">
    <property type="entry name" value="THUMP domain-like"/>
    <property type="match status" value="1"/>
</dbReference>
<feature type="region of interest" description="Disordered" evidence="2">
    <location>
        <begin position="116"/>
        <end position="158"/>
    </location>
</feature>
<sequence length="417" mass="45213">MPSSKRKRAGPGLSFAERDRQGQSSGPSNGGGGRRQGYNQVYRLPSKLISGPGIFVTCVQGKERKAALQFIDHLNEIADRLYPGVKLLPPLKHEVAKEAVDGEEEDLMDAMRNGPATATAANEEAAKEESTEDAAPTAVREEEPATATAGPAKEAPVVDDIEAQIQAELAELRGDTSAGGPSKKAKTEHKDKDDGTPTQRFKKIETDTECLNFISCARPIDPYTMVYAVLEEVERTGEPRSRFVQRLSPVTDTCSAHPTQVTQLANRVIPTFFPPDGPARSFKIDPRIRSHNTLTRDSLIQIIAASIPREGGHYADLKKPDVWIIVEVHKNVCAIGVVRDYERFKKLNVQSVADAANAKKAEAYEEHKDAAAQKQEQKQGDDAKQPELQQEQEGPAVAAAAVTDATADGVQTTTTAS</sequence>
<dbReference type="Proteomes" id="UP000323386">
    <property type="component" value="Unassembled WGS sequence"/>
</dbReference>
<dbReference type="GO" id="GO:0016740">
    <property type="term" value="F:transferase activity"/>
    <property type="evidence" value="ECO:0007669"/>
    <property type="project" value="UniProtKB-KW"/>
</dbReference>
<feature type="domain" description="THUMP" evidence="3">
    <location>
        <begin position="232"/>
        <end position="339"/>
    </location>
</feature>
<dbReference type="GO" id="GO:0003723">
    <property type="term" value="F:RNA binding"/>
    <property type="evidence" value="ECO:0007669"/>
    <property type="project" value="UniProtKB-UniRule"/>
</dbReference>
<dbReference type="Gene3D" id="3.30.2300.10">
    <property type="entry name" value="THUMP superfamily"/>
    <property type="match status" value="1"/>
</dbReference>
<feature type="compositionally biased region" description="Basic and acidic residues" evidence="2">
    <location>
        <begin position="363"/>
        <end position="385"/>
    </location>
</feature>